<dbReference type="PANTHER" id="PTHR15394">
    <property type="entry name" value="SERINE HYDROLASE RBBP9"/>
    <property type="match status" value="1"/>
</dbReference>
<dbReference type="PANTHER" id="PTHR15394:SF3">
    <property type="entry name" value="SERINE HYDROLASE RBBP9"/>
    <property type="match status" value="1"/>
</dbReference>
<comment type="caution">
    <text evidence="1">The sequence shown here is derived from an EMBL/GenBank/DDBJ whole genome shotgun (WGS) entry which is preliminary data.</text>
</comment>
<accession>A0A0G0AMY4</accession>
<sequence>MRVRLLLSAHMENLPIRLKEPLGKSPNIVLIHGNWVFGKVPQWISNFKKDLPGLLGDVNIWGEKLPSPVIGKSSKWLPVLESLIDENTFIGAHSTGTLAAFRIAEKHKIKVLVAACPYDTYKLPLPFPVPQIERMGGWFDKDFNWAKIYNNIEKIVILAPLHDKSIPEIVAQRVIDQFKNLDEQYGLNKFKFVRPEGGHEIVGNVALAFQQEIVAVVNSLR</sequence>
<dbReference type="InterPro" id="IPR029058">
    <property type="entry name" value="AB_hydrolase_fold"/>
</dbReference>
<dbReference type="AlphaFoldDB" id="A0A0G0AMY4"/>
<evidence type="ECO:0000313" key="1">
    <source>
        <dbReference type="EMBL" id="KKP58248.1"/>
    </source>
</evidence>
<protein>
    <recommendedName>
        <fullName evidence="3">AB hydrolase-1 domain-containing protein</fullName>
    </recommendedName>
</protein>
<dbReference type="Gene3D" id="3.40.50.1820">
    <property type="entry name" value="alpha/beta hydrolase"/>
    <property type="match status" value="1"/>
</dbReference>
<evidence type="ECO:0000313" key="2">
    <source>
        <dbReference type="Proteomes" id="UP000034176"/>
    </source>
</evidence>
<proteinExistence type="predicted"/>
<dbReference type="InterPro" id="IPR010662">
    <property type="entry name" value="RBBP9/YdeN"/>
</dbReference>
<gene>
    <name evidence="1" type="ORF">UR52_C0021G0004</name>
</gene>
<dbReference type="SUPFAM" id="SSF53474">
    <property type="entry name" value="alpha/beta-Hydrolases"/>
    <property type="match status" value="1"/>
</dbReference>
<reference evidence="1 2" key="1">
    <citation type="journal article" date="2015" name="Nature">
        <title>rRNA introns, odd ribosomes, and small enigmatic genomes across a large radiation of phyla.</title>
        <authorList>
            <person name="Brown C.T."/>
            <person name="Hug L.A."/>
            <person name="Thomas B.C."/>
            <person name="Sharon I."/>
            <person name="Castelle C.J."/>
            <person name="Singh A."/>
            <person name="Wilkins M.J."/>
            <person name="Williams K.H."/>
            <person name="Banfield J.F."/>
        </authorList>
    </citation>
    <scope>NUCLEOTIDE SEQUENCE [LARGE SCALE GENOMIC DNA]</scope>
</reference>
<evidence type="ECO:0008006" key="3">
    <source>
        <dbReference type="Google" id="ProtNLM"/>
    </source>
</evidence>
<dbReference type="EMBL" id="LBPN01000021">
    <property type="protein sequence ID" value="KKP58248.1"/>
    <property type="molecule type" value="Genomic_DNA"/>
</dbReference>
<organism evidence="1 2">
    <name type="scientific">Candidatus Gottesmanbacteria bacterium GW2011_GWA1_34_13</name>
    <dbReference type="NCBI Taxonomy" id="1618434"/>
    <lineage>
        <taxon>Bacteria</taxon>
        <taxon>Candidatus Gottesmaniibacteriota</taxon>
    </lineage>
</organism>
<name>A0A0G0AMY4_9BACT</name>
<dbReference type="Proteomes" id="UP000034176">
    <property type="component" value="Unassembled WGS sequence"/>
</dbReference>